<dbReference type="STRING" id="6573.A0A210Q1Z9"/>
<dbReference type="Pfam" id="PF13410">
    <property type="entry name" value="GST_C_2"/>
    <property type="match status" value="1"/>
</dbReference>
<dbReference type="EMBL" id="NEDP02005224">
    <property type="protein sequence ID" value="OWF42754.1"/>
    <property type="molecule type" value="Genomic_DNA"/>
</dbReference>
<dbReference type="AlphaFoldDB" id="A0A210Q1Z9"/>
<organism evidence="1 2">
    <name type="scientific">Mizuhopecten yessoensis</name>
    <name type="common">Japanese scallop</name>
    <name type="synonym">Patinopecten yessoensis</name>
    <dbReference type="NCBI Taxonomy" id="6573"/>
    <lineage>
        <taxon>Eukaryota</taxon>
        <taxon>Metazoa</taxon>
        <taxon>Spiralia</taxon>
        <taxon>Lophotrochozoa</taxon>
        <taxon>Mollusca</taxon>
        <taxon>Bivalvia</taxon>
        <taxon>Autobranchia</taxon>
        <taxon>Pteriomorphia</taxon>
        <taxon>Pectinida</taxon>
        <taxon>Pectinoidea</taxon>
        <taxon>Pectinidae</taxon>
        <taxon>Mizuhopecten</taxon>
    </lineage>
</organism>
<name>A0A210Q1Z9_MIZYE</name>
<dbReference type="GO" id="GO:0004364">
    <property type="term" value="F:glutathione transferase activity"/>
    <property type="evidence" value="ECO:0007669"/>
    <property type="project" value="InterPro"/>
</dbReference>
<comment type="caution">
    <text evidence="1">The sequence shown here is derived from an EMBL/GenBank/DDBJ whole genome shotgun (WGS) entry which is preliminary data.</text>
</comment>
<dbReference type="GO" id="GO:0005737">
    <property type="term" value="C:cytoplasm"/>
    <property type="evidence" value="ECO:0007669"/>
    <property type="project" value="TreeGrafter"/>
</dbReference>
<dbReference type="OrthoDB" id="2309723at2759"/>
<dbReference type="InterPro" id="IPR036282">
    <property type="entry name" value="Glutathione-S-Trfase_C_sf"/>
</dbReference>
<accession>A0A210Q1Z9</accession>
<protein>
    <submittedName>
        <fullName evidence="1">Glutathionyl-hydroquinone reductase YqjG</fullName>
    </submittedName>
</protein>
<evidence type="ECO:0000313" key="2">
    <source>
        <dbReference type="Proteomes" id="UP000242188"/>
    </source>
</evidence>
<dbReference type="InterPro" id="IPR016639">
    <property type="entry name" value="GST_Omega/GSH"/>
</dbReference>
<sequence length="168" mass="19029">MRLDYDGRVRVPVLWDKQKSAIVNNESSEIILMLNSEFNDFCATEEQRKLDLYQQSLRKDIDEVNEMINNGVYKSGFAASQEVYDVAVRELFQGLDKAEEILSKSRYLTGNQLTEADVRLVTTLFRFDLVYVGHFKGSPIMAKINPNGIVSVGPVIDFTSPHGQETMG</sequence>
<dbReference type="PANTHER" id="PTHR32419">
    <property type="entry name" value="GLUTATHIONYL-HYDROQUINONE REDUCTASE"/>
    <property type="match status" value="1"/>
</dbReference>
<evidence type="ECO:0000313" key="1">
    <source>
        <dbReference type="EMBL" id="OWF42754.1"/>
    </source>
</evidence>
<reference evidence="1 2" key="1">
    <citation type="journal article" date="2017" name="Nat. Ecol. Evol.">
        <title>Scallop genome provides insights into evolution of bilaterian karyotype and development.</title>
        <authorList>
            <person name="Wang S."/>
            <person name="Zhang J."/>
            <person name="Jiao W."/>
            <person name="Li J."/>
            <person name="Xun X."/>
            <person name="Sun Y."/>
            <person name="Guo X."/>
            <person name="Huan P."/>
            <person name="Dong B."/>
            <person name="Zhang L."/>
            <person name="Hu X."/>
            <person name="Sun X."/>
            <person name="Wang J."/>
            <person name="Zhao C."/>
            <person name="Wang Y."/>
            <person name="Wang D."/>
            <person name="Huang X."/>
            <person name="Wang R."/>
            <person name="Lv J."/>
            <person name="Li Y."/>
            <person name="Zhang Z."/>
            <person name="Liu B."/>
            <person name="Lu W."/>
            <person name="Hui Y."/>
            <person name="Liang J."/>
            <person name="Zhou Z."/>
            <person name="Hou R."/>
            <person name="Li X."/>
            <person name="Liu Y."/>
            <person name="Li H."/>
            <person name="Ning X."/>
            <person name="Lin Y."/>
            <person name="Zhao L."/>
            <person name="Xing Q."/>
            <person name="Dou J."/>
            <person name="Li Y."/>
            <person name="Mao J."/>
            <person name="Guo H."/>
            <person name="Dou H."/>
            <person name="Li T."/>
            <person name="Mu C."/>
            <person name="Jiang W."/>
            <person name="Fu Q."/>
            <person name="Fu X."/>
            <person name="Miao Y."/>
            <person name="Liu J."/>
            <person name="Yu Q."/>
            <person name="Li R."/>
            <person name="Liao H."/>
            <person name="Li X."/>
            <person name="Kong Y."/>
            <person name="Jiang Z."/>
            <person name="Chourrout D."/>
            <person name="Li R."/>
            <person name="Bao Z."/>
        </authorList>
    </citation>
    <scope>NUCLEOTIDE SEQUENCE [LARGE SCALE GENOMIC DNA]</scope>
    <source>
        <strain evidence="1 2">PY_sf001</strain>
    </source>
</reference>
<dbReference type="PANTHER" id="PTHR32419:SF6">
    <property type="entry name" value="GLUTATHIONE S-TRANSFERASE OMEGA-LIKE 1-RELATED"/>
    <property type="match status" value="1"/>
</dbReference>
<dbReference type="Proteomes" id="UP000242188">
    <property type="component" value="Unassembled WGS sequence"/>
</dbReference>
<dbReference type="SUPFAM" id="SSF47616">
    <property type="entry name" value="GST C-terminal domain-like"/>
    <property type="match status" value="1"/>
</dbReference>
<gene>
    <name evidence="1" type="ORF">KP79_PYT07213</name>
</gene>
<proteinExistence type="predicted"/>
<dbReference type="Gene3D" id="3.40.30.10">
    <property type="entry name" value="Glutaredoxin"/>
    <property type="match status" value="1"/>
</dbReference>
<dbReference type="Gene3D" id="1.20.1050.10">
    <property type="match status" value="1"/>
</dbReference>
<keyword evidence="2" id="KW-1185">Reference proteome</keyword>